<feature type="non-terminal residue" evidence="3">
    <location>
        <position position="108"/>
    </location>
</feature>
<reference evidence="3" key="1">
    <citation type="journal article" date="2014" name="Front. Microbiol.">
        <title>High frequency of phylogenetically diverse reductive dehalogenase-homologous genes in deep subseafloor sedimentary metagenomes.</title>
        <authorList>
            <person name="Kawai M."/>
            <person name="Futagami T."/>
            <person name="Toyoda A."/>
            <person name="Takaki Y."/>
            <person name="Nishi S."/>
            <person name="Hori S."/>
            <person name="Arai W."/>
            <person name="Tsubouchi T."/>
            <person name="Morono Y."/>
            <person name="Uchiyama I."/>
            <person name="Ito T."/>
            <person name="Fujiyama A."/>
            <person name="Inagaki F."/>
            <person name="Takami H."/>
        </authorList>
    </citation>
    <scope>NUCLEOTIDE SEQUENCE</scope>
    <source>
        <strain evidence="3">Expedition CK06-06</strain>
    </source>
</reference>
<organism evidence="3">
    <name type="scientific">marine sediment metagenome</name>
    <dbReference type="NCBI Taxonomy" id="412755"/>
    <lineage>
        <taxon>unclassified sequences</taxon>
        <taxon>metagenomes</taxon>
        <taxon>ecological metagenomes</taxon>
    </lineage>
</organism>
<evidence type="ECO:0000313" key="3">
    <source>
        <dbReference type="EMBL" id="GAI80974.1"/>
    </source>
</evidence>
<evidence type="ECO:0000256" key="1">
    <source>
        <dbReference type="SAM" id="MobiDB-lite"/>
    </source>
</evidence>
<name>X1TLT3_9ZZZZ</name>
<dbReference type="AlphaFoldDB" id="X1TLT3"/>
<feature type="domain" description="Metallo-beta-lactamase" evidence="2">
    <location>
        <begin position="38"/>
        <end position="107"/>
    </location>
</feature>
<feature type="compositionally biased region" description="Basic and acidic residues" evidence="1">
    <location>
        <begin position="1"/>
        <end position="19"/>
    </location>
</feature>
<proteinExistence type="predicted"/>
<comment type="caution">
    <text evidence="3">The sequence shown here is derived from an EMBL/GenBank/DDBJ whole genome shotgun (WGS) entry which is preliminary data.</text>
</comment>
<protein>
    <recommendedName>
        <fullName evidence="2">Metallo-beta-lactamase domain-containing protein</fullName>
    </recommendedName>
</protein>
<dbReference type="Gene3D" id="3.60.15.10">
    <property type="entry name" value="Ribonuclease Z/Hydroxyacylglutathione hydrolase-like"/>
    <property type="match status" value="1"/>
</dbReference>
<dbReference type="Pfam" id="PF00753">
    <property type="entry name" value="Lactamase_B"/>
    <property type="match status" value="1"/>
</dbReference>
<evidence type="ECO:0000259" key="2">
    <source>
        <dbReference type="Pfam" id="PF00753"/>
    </source>
</evidence>
<gene>
    <name evidence="3" type="ORF">S12H4_19051</name>
</gene>
<accession>X1TLT3</accession>
<dbReference type="InterPro" id="IPR001279">
    <property type="entry name" value="Metallo-B-lactamas"/>
</dbReference>
<dbReference type="SUPFAM" id="SSF56281">
    <property type="entry name" value="Metallo-hydrolase/oxidoreductase"/>
    <property type="match status" value="1"/>
</dbReference>
<dbReference type="InterPro" id="IPR036866">
    <property type="entry name" value="RibonucZ/Hydroxyglut_hydro"/>
</dbReference>
<feature type="region of interest" description="Disordered" evidence="1">
    <location>
        <begin position="1"/>
        <end position="22"/>
    </location>
</feature>
<dbReference type="EMBL" id="BARW01009479">
    <property type="protein sequence ID" value="GAI80974.1"/>
    <property type="molecule type" value="Genomic_DNA"/>
</dbReference>
<sequence>MAELENDKTEAPKQLEDHSILAQRSDPEIQEYTRLFLPYWQGINDSLKEVELHLPNLPFRDRHILTGSERSAVLLDVGGGHSENDCVLHLPEERAVFCGDLLFTGCHP</sequence>